<gene>
    <name evidence="6" type="ORF">GCM10023322_49780</name>
</gene>
<dbReference type="InterPro" id="IPR050172">
    <property type="entry name" value="SsuD_RutA_monooxygenase"/>
</dbReference>
<protein>
    <submittedName>
        <fullName evidence="6">LLM class flavin-dependent oxidoreductase</fullName>
    </submittedName>
</protein>
<reference evidence="7" key="1">
    <citation type="journal article" date="2019" name="Int. J. Syst. Evol. Microbiol.">
        <title>The Global Catalogue of Microorganisms (GCM) 10K type strain sequencing project: providing services to taxonomists for standard genome sequencing and annotation.</title>
        <authorList>
            <consortium name="The Broad Institute Genomics Platform"/>
            <consortium name="The Broad Institute Genome Sequencing Center for Infectious Disease"/>
            <person name="Wu L."/>
            <person name="Ma J."/>
        </authorList>
    </citation>
    <scope>NUCLEOTIDE SEQUENCE [LARGE SCALE GENOMIC DNA]</scope>
    <source>
        <strain evidence="7">JCM 18304</strain>
    </source>
</reference>
<evidence type="ECO:0000256" key="2">
    <source>
        <dbReference type="ARBA" id="ARBA00022643"/>
    </source>
</evidence>
<keyword evidence="4" id="KW-0503">Monooxygenase</keyword>
<dbReference type="PANTHER" id="PTHR42847:SF4">
    <property type="entry name" value="ALKANESULFONATE MONOOXYGENASE-RELATED"/>
    <property type="match status" value="1"/>
</dbReference>
<dbReference type="Pfam" id="PF00296">
    <property type="entry name" value="Bac_luciferase"/>
    <property type="match status" value="1"/>
</dbReference>
<evidence type="ECO:0000313" key="7">
    <source>
        <dbReference type="Proteomes" id="UP001501570"/>
    </source>
</evidence>
<proteinExistence type="predicted"/>
<sequence>MADLLFGLDLPAAVSPGYDPVASALRAEGLGYDFVSTSDHPCGDQPTNETWTMLSWVAARTSRIRIATRVLGVPYRAPAMVAKMAETLDRLSGGRLILGLGGGYSDEEFRAFGLDVPTPREKVDGLSETIQIAHGLWSTPRFSLDGRRYRVREADLEPKPPRPIPVWLGTYGNRALSLTGAAADGWIPSLGSAAPERIPAMRERILAAAAQTGRPADALTCVYNLGIRVDGRASTDPSLLSGSAERLAERLVEFVELGFTGFNFQPAGPDRDEQVDRIAHEVIPLVRQAVAGRPARGGVD</sequence>
<dbReference type="EMBL" id="BAABJQ010000016">
    <property type="protein sequence ID" value="GAA5191727.1"/>
    <property type="molecule type" value="Genomic_DNA"/>
</dbReference>
<evidence type="ECO:0000256" key="4">
    <source>
        <dbReference type="ARBA" id="ARBA00023033"/>
    </source>
</evidence>
<comment type="caution">
    <text evidence="6">The sequence shown here is derived from an EMBL/GenBank/DDBJ whole genome shotgun (WGS) entry which is preliminary data.</text>
</comment>
<dbReference type="SUPFAM" id="SSF51679">
    <property type="entry name" value="Bacterial luciferase-like"/>
    <property type="match status" value="1"/>
</dbReference>
<dbReference type="Proteomes" id="UP001501570">
    <property type="component" value="Unassembled WGS sequence"/>
</dbReference>
<accession>A0ABP9S5S1</accession>
<keyword evidence="3" id="KW-0560">Oxidoreductase</keyword>
<evidence type="ECO:0000313" key="6">
    <source>
        <dbReference type="EMBL" id="GAA5191727.1"/>
    </source>
</evidence>
<dbReference type="InterPro" id="IPR011251">
    <property type="entry name" value="Luciferase-like_dom"/>
</dbReference>
<keyword evidence="2" id="KW-0288">FMN</keyword>
<feature type="domain" description="Luciferase-like" evidence="5">
    <location>
        <begin position="21"/>
        <end position="224"/>
    </location>
</feature>
<dbReference type="InterPro" id="IPR036661">
    <property type="entry name" value="Luciferase-like_sf"/>
</dbReference>
<name>A0ABP9S5S1_9ACTN</name>
<keyword evidence="1" id="KW-0285">Flavoprotein</keyword>
<keyword evidence="7" id="KW-1185">Reference proteome</keyword>
<evidence type="ECO:0000256" key="3">
    <source>
        <dbReference type="ARBA" id="ARBA00023002"/>
    </source>
</evidence>
<evidence type="ECO:0000259" key="5">
    <source>
        <dbReference type="Pfam" id="PF00296"/>
    </source>
</evidence>
<evidence type="ECO:0000256" key="1">
    <source>
        <dbReference type="ARBA" id="ARBA00022630"/>
    </source>
</evidence>
<dbReference type="RefSeq" id="WP_345633354.1">
    <property type="nucleotide sequence ID" value="NZ_BAABJQ010000016.1"/>
</dbReference>
<dbReference type="Gene3D" id="3.20.20.30">
    <property type="entry name" value="Luciferase-like domain"/>
    <property type="match status" value="1"/>
</dbReference>
<organism evidence="6 7">
    <name type="scientific">Rugosimonospora acidiphila</name>
    <dbReference type="NCBI Taxonomy" id="556531"/>
    <lineage>
        <taxon>Bacteria</taxon>
        <taxon>Bacillati</taxon>
        <taxon>Actinomycetota</taxon>
        <taxon>Actinomycetes</taxon>
        <taxon>Micromonosporales</taxon>
        <taxon>Micromonosporaceae</taxon>
        <taxon>Rugosimonospora</taxon>
    </lineage>
</organism>
<dbReference type="PANTHER" id="PTHR42847">
    <property type="entry name" value="ALKANESULFONATE MONOOXYGENASE"/>
    <property type="match status" value="1"/>
</dbReference>